<keyword evidence="3" id="KW-0969">Cilium</keyword>
<feature type="domain" description="Mannosyl-glycoprotein endo-beta-N-acetylglucosamidase-like" evidence="2">
    <location>
        <begin position="144"/>
        <end position="291"/>
    </location>
</feature>
<name>A0A4P7P263_9GAMM</name>
<organism evidence="3 4">
    <name type="scientific">Hydrogenovibrio crunogenus</name>
    <dbReference type="NCBI Taxonomy" id="39765"/>
    <lineage>
        <taxon>Bacteria</taxon>
        <taxon>Pseudomonadati</taxon>
        <taxon>Pseudomonadota</taxon>
        <taxon>Gammaproteobacteria</taxon>
        <taxon>Thiotrichales</taxon>
        <taxon>Piscirickettsiaceae</taxon>
        <taxon>Hydrogenovibrio</taxon>
    </lineage>
</organism>
<dbReference type="InterPro" id="IPR002901">
    <property type="entry name" value="MGlyc_endo_b_GlcNAc-like_dom"/>
</dbReference>
<dbReference type="EMBL" id="CP032096">
    <property type="protein sequence ID" value="QBZ84198.1"/>
    <property type="molecule type" value="Genomic_DNA"/>
</dbReference>
<dbReference type="Gene3D" id="1.10.530.10">
    <property type="match status" value="1"/>
</dbReference>
<sequence>MKKIVLTRSLVGLISGLFLLTGCDDASSTRSADKKTPATAESKSQTTDKMTTAVPQKASVPSSAPVEPQKPSLKLETPPKFKAFAAGPPRKQAFFEFMTPLIHQANQQVMKKRDHLKSLIAAQTLSKTDQAWLKKEGDLYGLEDLNPTQTSDLKALLTRIDVVPTSLALAQAANESAWGTSRFARQANNYFGQWCFSKGCGLVPKQRSKGAIHEVRAFDHPYYSVKSYIHNLNSHRTYAQLRKIRAQLRQKKQPLTGLKMTEGLVNYSARKHEYVEELQSMIRYNKLTQYNQKS</sequence>
<accession>A0A4P7P263</accession>
<dbReference type="PANTHER" id="PTHR40572">
    <property type="entry name" value="PROTEIN BAX"/>
    <property type="match status" value="1"/>
</dbReference>
<gene>
    <name evidence="3" type="ORF">GHNINEIG_02275</name>
</gene>
<protein>
    <submittedName>
        <fullName evidence="3">Flagellar biosynthesis protein FlgJ</fullName>
    </submittedName>
</protein>
<dbReference type="PANTHER" id="PTHR40572:SF1">
    <property type="entry name" value="PROTEIN BAX"/>
    <property type="match status" value="1"/>
</dbReference>
<evidence type="ECO:0000313" key="3">
    <source>
        <dbReference type="EMBL" id="QBZ84198.1"/>
    </source>
</evidence>
<dbReference type="GO" id="GO:0004040">
    <property type="term" value="F:amidase activity"/>
    <property type="evidence" value="ECO:0007669"/>
    <property type="project" value="InterPro"/>
</dbReference>
<dbReference type="SMART" id="SM00047">
    <property type="entry name" value="LYZ2"/>
    <property type="match status" value="1"/>
</dbReference>
<dbReference type="Proteomes" id="UP000296201">
    <property type="component" value="Chromosome"/>
</dbReference>
<dbReference type="OrthoDB" id="9788155at2"/>
<keyword evidence="3" id="KW-0966">Cell projection</keyword>
<keyword evidence="3" id="KW-0282">Flagellum</keyword>
<feature type="compositionally biased region" description="Polar residues" evidence="1">
    <location>
        <begin position="39"/>
        <end position="62"/>
    </location>
</feature>
<keyword evidence="4" id="KW-1185">Reference proteome</keyword>
<proteinExistence type="predicted"/>
<evidence type="ECO:0000313" key="4">
    <source>
        <dbReference type="Proteomes" id="UP000296201"/>
    </source>
</evidence>
<feature type="region of interest" description="Disordered" evidence="1">
    <location>
        <begin position="25"/>
        <end position="77"/>
    </location>
</feature>
<dbReference type="InterPro" id="IPR053195">
    <property type="entry name" value="Bax-like"/>
</dbReference>
<reference evidence="3 4" key="1">
    <citation type="submission" date="2018-08" db="EMBL/GenBank/DDBJ databases">
        <title>Horizontal acquisition of hydrogen conversion ability and other habitat adaptations in Hydrogenovibrio crunogenus strains.</title>
        <authorList>
            <person name="Gonnella G."/>
            <person name="Adam N."/>
            <person name="Perner M."/>
        </authorList>
    </citation>
    <scope>NUCLEOTIDE SEQUENCE [LARGE SCALE GENOMIC DNA]</scope>
    <source>
        <strain evidence="3 4">SP-41</strain>
    </source>
</reference>
<evidence type="ECO:0000256" key="1">
    <source>
        <dbReference type="SAM" id="MobiDB-lite"/>
    </source>
</evidence>
<evidence type="ECO:0000259" key="2">
    <source>
        <dbReference type="SMART" id="SM00047"/>
    </source>
</evidence>
<dbReference type="AlphaFoldDB" id="A0A4P7P263"/>
<dbReference type="PROSITE" id="PS51257">
    <property type="entry name" value="PROKAR_LIPOPROTEIN"/>
    <property type="match status" value="1"/>
</dbReference>
<dbReference type="Pfam" id="PF01832">
    <property type="entry name" value="Glucosaminidase"/>
    <property type="match status" value="1"/>
</dbReference>
<dbReference type="RefSeq" id="WP_135796727.1">
    <property type="nucleotide sequence ID" value="NZ_CP032096.1"/>
</dbReference>